<keyword evidence="1" id="KW-0812">Transmembrane</keyword>
<dbReference type="EMBL" id="CAJNOJ010000040">
    <property type="protein sequence ID" value="CAF0927654.1"/>
    <property type="molecule type" value="Genomic_DNA"/>
</dbReference>
<proteinExistence type="predicted"/>
<dbReference type="PANTHER" id="PTHR33444">
    <property type="entry name" value="SI:DKEY-19B23.12-RELATED"/>
    <property type="match status" value="1"/>
</dbReference>
<accession>A0A814BL55</accession>
<feature type="transmembrane region" description="Helical" evidence="1">
    <location>
        <begin position="88"/>
        <end position="109"/>
    </location>
</feature>
<gene>
    <name evidence="2" type="ORF">EDS130_LOCUS11119</name>
    <name evidence="3" type="ORF">XAT740_LOCUS31944</name>
</gene>
<dbReference type="EMBL" id="CAJNOR010002944">
    <property type="protein sequence ID" value="CAF1359705.1"/>
    <property type="molecule type" value="Genomic_DNA"/>
</dbReference>
<reference evidence="2" key="1">
    <citation type="submission" date="2021-02" db="EMBL/GenBank/DDBJ databases">
        <authorList>
            <person name="Nowell W R."/>
        </authorList>
    </citation>
    <scope>NUCLEOTIDE SEQUENCE</scope>
</reference>
<keyword evidence="1" id="KW-0472">Membrane</keyword>
<dbReference type="Proteomes" id="UP000663852">
    <property type="component" value="Unassembled WGS sequence"/>
</dbReference>
<keyword evidence="4" id="KW-1185">Reference proteome</keyword>
<evidence type="ECO:0000256" key="1">
    <source>
        <dbReference type="SAM" id="Phobius"/>
    </source>
</evidence>
<feature type="transmembrane region" description="Helical" evidence="1">
    <location>
        <begin position="170"/>
        <end position="193"/>
    </location>
</feature>
<evidence type="ECO:0000313" key="5">
    <source>
        <dbReference type="Proteomes" id="UP000663852"/>
    </source>
</evidence>
<evidence type="ECO:0000313" key="2">
    <source>
        <dbReference type="EMBL" id="CAF0927654.1"/>
    </source>
</evidence>
<feature type="transmembrane region" description="Helical" evidence="1">
    <location>
        <begin position="49"/>
        <end position="76"/>
    </location>
</feature>
<dbReference type="OrthoDB" id="6157510at2759"/>
<organism evidence="2 5">
    <name type="scientific">Adineta ricciae</name>
    <name type="common">Rotifer</name>
    <dbReference type="NCBI Taxonomy" id="249248"/>
    <lineage>
        <taxon>Eukaryota</taxon>
        <taxon>Metazoa</taxon>
        <taxon>Spiralia</taxon>
        <taxon>Gnathifera</taxon>
        <taxon>Rotifera</taxon>
        <taxon>Eurotatoria</taxon>
        <taxon>Bdelloidea</taxon>
        <taxon>Adinetida</taxon>
        <taxon>Adinetidae</taxon>
        <taxon>Adineta</taxon>
    </lineage>
</organism>
<comment type="caution">
    <text evidence="2">The sequence shown here is derived from an EMBL/GenBank/DDBJ whole genome shotgun (WGS) entry which is preliminary data.</text>
</comment>
<evidence type="ECO:0000313" key="4">
    <source>
        <dbReference type="Proteomes" id="UP000663828"/>
    </source>
</evidence>
<evidence type="ECO:0000313" key="3">
    <source>
        <dbReference type="EMBL" id="CAF1359705.1"/>
    </source>
</evidence>
<feature type="transmembrane region" description="Helical" evidence="1">
    <location>
        <begin position="121"/>
        <end position="150"/>
    </location>
</feature>
<protein>
    <submittedName>
        <fullName evidence="2">Uncharacterized protein</fullName>
    </submittedName>
</protein>
<sequence>MAQPIDINSVSVDIDNSPTMEIQSPIEPVRTQTTDYSEILRRLAGIHAAYVPCFTICISLDFLFTMMTLVVGSANIHGCPLEPMIPTYLVVSSVFNLLSIVLSTVACTCHLRGKDKDLTGFFFVIFASIAIIIIQLFRFIWLILGTIWVFKNFNQVDYNPYNTQSMYCQAGLYQYAMLAIVFQYITPLISCCCKNFPFRKQT</sequence>
<dbReference type="Proteomes" id="UP000663828">
    <property type="component" value="Unassembled WGS sequence"/>
</dbReference>
<dbReference type="InterPro" id="IPR040350">
    <property type="entry name" value="TMEM272"/>
</dbReference>
<dbReference type="PANTHER" id="PTHR33444:SF7">
    <property type="entry name" value="TRANSMEMBRANE PROTEIN 272"/>
    <property type="match status" value="1"/>
</dbReference>
<keyword evidence="1" id="KW-1133">Transmembrane helix</keyword>
<dbReference type="AlphaFoldDB" id="A0A814BL55"/>
<name>A0A814BL55_ADIRI</name>